<comment type="caution">
    <text evidence="2">The sequence shown here is derived from an EMBL/GenBank/DDBJ whole genome shotgun (WGS) entry which is preliminary data.</text>
</comment>
<keyword evidence="4" id="KW-1185">Reference proteome</keyword>
<accession>A0A8J5K3U3</accession>
<dbReference type="Proteomes" id="UP000747542">
    <property type="component" value="Unassembled WGS sequence"/>
</dbReference>
<proteinExistence type="predicted"/>
<feature type="non-terminal residue" evidence="2">
    <location>
        <position position="1"/>
    </location>
</feature>
<evidence type="ECO:0000256" key="1">
    <source>
        <dbReference type="SAM" id="MobiDB-lite"/>
    </source>
</evidence>
<sequence>ARAVVLECREEAGRRKRLIAEERAALTTRTTAAEAAHRRLRAQLERYETLAVQLVNDLRLNQPGSARRTSTNTTTSNTHTS</sequence>
<evidence type="ECO:0000313" key="3">
    <source>
        <dbReference type="EMBL" id="KAG7173495.1"/>
    </source>
</evidence>
<protein>
    <submittedName>
        <fullName evidence="2">Uncharacterized protein</fullName>
    </submittedName>
</protein>
<organism evidence="2 4">
    <name type="scientific">Homarus americanus</name>
    <name type="common">American lobster</name>
    <dbReference type="NCBI Taxonomy" id="6706"/>
    <lineage>
        <taxon>Eukaryota</taxon>
        <taxon>Metazoa</taxon>
        <taxon>Ecdysozoa</taxon>
        <taxon>Arthropoda</taxon>
        <taxon>Crustacea</taxon>
        <taxon>Multicrustacea</taxon>
        <taxon>Malacostraca</taxon>
        <taxon>Eumalacostraca</taxon>
        <taxon>Eucarida</taxon>
        <taxon>Decapoda</taxon>
        <taxon>Pleocyemata</taxon>
        <taxon>Astacidea</taxon>
        <taxon>Nephropoidea</taxon>
        <taxon>Nephropidae</taxon>
        <taxon>Homarus</taxon>
    </lineage>
</organism>
<reference evidence="2" key="1">
    <citation type="journal article" date="2021" name="Sci. Adv.">
        <title>The American lobster genome reveals insights on longevity, neural, and immune adaptations.</title>
        <authorList>
            <person name="Polinski J.M."/>
            <person name="Zimin A.V."/>
            <person name="Clark K.F."/>
            <person name="Kohn A.B."/>
            <person name="Sadowski N."/>
            <person name="Timp W."/>
            <person name="Ptitsyn A."/>
            <person name="Khanna P."/>
            <person name="Romanova D.Y."/>
            <person name="Williams P."/>
            <person name="Greenwood S.J."/>
            <person name="Moroz L.L."/>
            <person name="Walt D.R."/>
            <person name="Bodnar A.G."/>
        </authorList>
    </citation>
    <scope>NUCLEOTIDE SEQUENCE</scope>
    <source>
        <strain evidence="2">GMGI-L3</strain>
    </source>
</reference>
<name>A0A8J5K3U3_HOMAM</name>
<evidence type="ECO:0000313" key="4">
    <source>
        <dbReference type="Proteomes" id="UP000747542"/>
    </source>
</evidence>
<dbReference type="EMBL" id="JAHLQT010009675">
    <property type="protein sequence ID" value="KAG7173495.1"/>
    <property type="molecule type" value="Genomic_DNA"/>
</dbReference>
<feature type="compositionally biased region" description="Low complexity" evidence="1">
    <location>
        <begin position="69"/>
        <end position="81"/>
    </location>
</feature>
<dbReference type="EMBL" id="JAHLQT010022673">
    <property type="protein sequence ID" value="KAG7166108.1"/>
    <property type="molecule type" value="Genomic_DNA"/>
</dbReference>
<feature type="region of interest" description="Disordered" evidence="1">
    <location>
        <begin position="59"/>
        <end position="81"/>
    </location>
</feature>
<gene>
    <name evidence="2" type="ORF">Hamer_G026894</name>
    <name evidence="3" type="ORF">Hamer_G028794</name>
</gene>
<evidence type="ECO:0000313" key="2">
    <source>
        <dbReference type="EMBL" id="KAG7166108.1"/>
    </source>
</evidence>
<dbReference type="AlphaFoldDB" id="A0A8J5K3U3"/>